<gene>
    <name evidence="5" type="ORF">BleG1_3922</name>
</gene>
<dbReference type="InterPro" id="IPR040086">
    <property type="entry name" value="MJ0683-like"/>
</dbReference>
<proteinExistence type="predicted"/>
<keyword evidence="2" id="KW-0408">Iron</keyword>
<feature type="domain" description="Radical SAM core" evidence="4">
    <location>
        <begin position="21"/>
        <end position="244"/>
    </location>
</feature>
<evidence type="ECO:0000256" key="3">
    <source>
        <dbReference type="ARBA" id="ARBA00023014"/>
    </source>
</evidence>
<dbReference type="OrthoDB" id="9785699at2"/>
<evidence type="ECO:0000259" key="4">
    <source>
        <dbReference type="PROSITE" id="PS51918"/>
    </source>
</evidence>
<dbReference type="InterPro" id="IPR058240">
    <property type="entry name" value="rSAM_sf"/>
</dbReference>
<dbReference type="SUPFAM" id="SSF102114">
    <property type="entry name" value="Radical SAM enzymes"/>
    <property type="match status" value="1"/>
</dbReference>
<dbReference type="InterPro" id="IPR006638">
    <property type="entry name" value="Elp3/MiaA/NifB-like_rSAM"/>
</dbReference>
<keyword evidence="1" id="KW-0479">Metal-binding</keyword>
<dbReference type="Pfam" id="PF04055">
    <property type="entry name" value="Radical_SAM"/>
    <property type="match status" value="1"/>
</dbReference>
<dbReference type="PANTHER" id="PTHR43432:SF3">
    <property type="entry name" value="SLR0285 PROTEIN"/>
    <property type="match status" value="1"/>
</dbReference>
<dbReference type="Gene3D" id="3.80.30.30">
    <property type="match status" value="1"/>
</dbReference>
<dbReference type="GO" id="GO:0003824">
    <property type="term" value="F:catalytic activity"/>
    <property type="evidence" value="ECO:0007669"/>
    <property type="project" value="InterPro"/>
</dbReference>
<evidence type="ECO:0000256" key="2">
    <source>
        <dbReference type="ARBA" id="ARBA00023004"/>
    </source>
</evidence>
<dbReference type="HOGENOM" id="CLU_015525_2_2_9"/>
<organism evidence="5 6">
    <name type="scientific">Shouchella lehensis G1</name>
    <dbReference type="NCBI Taxonomy" id="1246626"/>
    <lineage>
        <taxon>Bacteria</taxon>
        <taxon>Bacillati</taxon>
        <taxon>Bacillota</taxon>
        <taxon>Bacilli</taxon>
        <taxon>Bacillales</taxon>
        <taxon>Bacillaceae</taxon>
        <taxon>Shouchella</taxon>
    </lineage>
</organism>
<sequence>MKSLSVRESHPKQLLTKASGFLTGYSHTLNPYVGCSFACSYCYVRQMPVQLFQEEEWGDWVTIKRDIAQLLEKEIRRAKKHGPVTIFMSSSTDPYQPIEHREQVTRSLLEAMVREQPDFLFIQTRGALVTRDMDLLKRLGNRVRVSMTIETDSDDIRKQFAPQAPPIKGRIKALQRLKEGGIPTQATIAPLLPSSKAFPEQLADVVDRVCIDDFFMGDGSGGKRTEKLKMSAIYTELGLEKWYERDTIWKVKRRFLNYFSEDQLFISKEGFLP</sequence>
<evidence type="ECO:0000256" key="1">
    <source>
        <dbReference type="ARBA" id="ARBA00022723"/>
    </source>
</evidence>
<dbReference type="SMART" id="SM00729">
    <property type="entry name" value="Elp3"/>
    <property type="match status" value="1"/>
</dbReference>
<dbReference type="PROSITE" id="PS51918">
    <property type="entry name" value="RADICAL_SAM"/>
    <property type="match status" value="1"/>
</dbReference>
<keyword evidence="6" id="KW-1185">Reference proteome</keyword>
<dbReference type="SFLD" id="SFLDG01084">
    <property type="entry name" value="Uncharacterised_Radical_SAM_Su"/>
    <property type="match status" value="1"/>
</dbReference>
<dbReference type="STRING" id="1246626.BleG1_3922"/>
<dbReference type="GO" id="GO:0051536">
    <property type="term" value="F:iron-sulfur cluster binding"/>
    <property type="evidence" value="ECO:0007669"/>
    <property type="project" value="UniProtKB-KW"/>
</dbReference>
<evidence type="ECO:0000313" key="5">
    <source>
        <dbReference type="EMBL" id="AIC96469.1"/>
    </source>
</evidence>
<evidence type="ECO:0000313" key="6">
    <source>
        <dbReference type="Proteomes" id="UP000027142"/>
    </source>
</evidence>
<dbReference type="RefSeq" id="WP_038484571.1">
    <property type="nucleotide sequence ID" value="NZ_CP003923.1"/>
</dbReference>
<dbReference type="AlphaFoldDB" id="A0A060M8S6"/>
<accession>A0A060M8S6</accession>
<dbReference type="EMBL" id="CP003923">
    <property type="protein sequence ID" value="AIC96469.1"/>
    <property type="molecule type" value="Genomic_DNA"/>
</dbReference>
<reference evidence="5 6" key="1">
    <citation type="journal article" date="2014" name="Gene">
        <title>A comparative genomic analysis of the alkalitolerant soil bacterium Bacillus lehensis G1.</title>
        <authorList>
            <person name="Noor Y.M."/>
            <person name="Samsulrizal N.H."/>
            <person name="Jema'on N.A."/>
            <person name="Low K.O."/>
            <person name="Ramli A.N."/>
            <person name="Alias N.I."/>
            <person name="Damis S.I."/>
            <person name="Fuzi S.F."/>
            <person name="Isa M.N."/>
            <person name="Murad A.M."/>
            <person name="Raih M.F."/>
            <person name="Bakar F.D."/>
            <person name="Najimudin N."/>
            <person name="Mahadi N.M."/>
            <person name="Illias R.M."/>
        </authorList>
    </citation>
    <scope>NUCLEOTIDE SEQUENCE [LARGE SCALE GENOMIC DNA]</scope>
    <source>
        <strain evidence="5 6">G1</strain>
    </source>
</reference>
<dbReference type="PATRIC" id="fig|1246626.3.peg.3920"/>
<name>A0A060M8S6_9BACI</name>
<dbReference type="Proteomes" id="UP000027142">
    <property type="component" value="Chromosome"/>
</dbReference>
<dbReference type="SFLD" id="SFLDS00029">
    <property type="entry name" value="Radical_SAM"/>
    <property type="match status" value="1"/>
</dbReference>
<dbReference type="GO" id="GO:0046872">
    <property type="term" value="F:metal ion binding"/>
    <property type="evidence" value="ECO:0007669"/>
    <property type="project" value="UniProtKB-KW"/>
</dbReference>
<keyword evidence="3" id="KW-0411">Iron-sulfur</keyword>
<dbReference type="CDD" id="cd01335">
    <property type="entry name" value="Radical_SAM"/>
    <property type="match status" value="1"/>
</dbReference>
<protein>
    <recommendedName>
        <fullName evidence="4">Radical SAM core domain-containing protein</fullName>
    </recommendedName>
</protein>
<dbReference type="KEGG" id="ble:BleG1_3922"/>
<dbReference type="PANTHER" id="PTHR43432">
    <property type="entry name" value="SLR0285 PROTEIN"/>
    <property type="match status" value="1"/>
</dbReference>
<dbReference type="eggNOG" id="COG1533">
    <property type="taxonomic scope" value="Bacteria"/>
</dbReference>
<dbReference type="InterPro" id="IPR007197">
    <property type="entry name" value="rSAM"/>
</dbReference>